<evidence type="ECO:0000256" key="6">
    <source>
        <dbReference type="ARBA" id="ARBA00023145"/>
    </source>
</evidence>
<evidence type="ECO:0000256" key="9">
    <source>
        <dbReference type="ARBA" id="ARBA00023264"/>
    </source>
</evidence>
<dbReference type="PANTHER" id="PTHR35809:SF1">
    <property type="entry name" value="ARCHAETIDYLSERINE DECARBOXYLASE PROENZYME-RELATED"/>
    <property type="match status" value="1"/>
</dbReference>
<evidence type="ECO:0000256" key="8">
    <source>
        <dbReference type="ARBA" id="ARBA00023239"/>
    </source>
</evidence>
<proteinExistence type="predicted"/>
<evidence type="ECO:0000256" key="12">
    <source>
        <dbReference type="SAM" id="Phobius"/>
    </source>
</evidence>
<organism evidence="13 14">
    <name type="scientific">Deinococcus seoulensis</name>
    <dbReference type="NCBI Taxonomy" id="1837379"/>
    <lineage>
        <taxon>Bacteria</taxon>
        <taxon>Thermotogati</taxon>
        <taxon>Deinococcota</taxon>
        <taxon>Deinococci</taxon>
        <taxon>Deinococcales</taxon>
        <taxon>Deinococcaceae</taxon>
        <taxon>Deinococcus</taxon>
    </lineage>
</organism>
<dbReference type="PANTHER" id="PTHR35809">
    <property type="entry name" value="ARCHAETIDYLSERINE DECARBOXYLASE PROENZYME-RELATED"/>
    <property type="match status" value="1"/>
</dbReference>
<keyword evidence="12" id="KW-1133">Transmembrane helix</keyword>
<protein>
    <recommendedName>
        <fullName evidence="15">Phosphatidylserine decarboxylase</fullName>
    </recommendedName>
</protein>
<keyword evidence="9" id="KW-1208">Phospholipid metabolism</keyword>
<evidence type="ECO:0000256" key="7">
    <source>
        <dbReference type="ARBA" id="ARBA00023209"/>
    </source>
</evidence>
<evidence type="ECO:0000256" key="3">
    <source>
        <dbReference type="ARBA" id="ARBA00022793"/>
    </source>
</evidence>
<evidence type="ECO:0000256" key="11">
    <source>
        <dbReference type="SAM" id="MobiDB-lite"/>
    </source>
</evidence>
<name>A0ABQ2RSY2_9DEIO</name>
<gene>
    <name evidence="13" type="ORF">GCM10008959_14010</name>
</gene>
<feature type="region of interest" description="Disordered" evidence="11">
    <location>
        <begin position="80"/>
        <end position="100"/>
    </location>
</feature>
<keyword evidence="7" id="KW-0594">Phospholipid biosynthesis</keyword>
<keyword evidence="6" id="KW-0865">Zymogen</keyword>
<keyword evidence="12" id="KW-0812">Transmembrane</keyword>
<keyword evidence="1" id="KW-1003">Cell membrane</keyword>
<reference evidence="14" key="1">
    <citation type="journal article" date="2019" name="Int. J. Syst. Evol. Microbiol.">
        <title>The Global Catalogue of Microorganisms (GCM) 10K type strain sequencing project: providing services to taxonomists for standard genome sequencing and annotation.</title>
        <authorList>
            <consortium name="The Broad Institute Genomics Platform"/>
            <consortium name="The Broad Institute Genome Sequencing Center for Infectious Disease"/>
            <person name="Wu L."/>
            <person name="Ma J."/>
        </authorList>
    </citation>
    <scope>NUCLEOTIDE SEQUENCE [LARGE SCALE GENOMIC DNA]</scope>
    <source>
        <strain evidence="14">JCM 31404</strain>
    </source>
</reference>
<dbReference type="EMBL" id="BMQM01000006">
    <property type="protein sequence ID" value="GGR53583.1"/>
    <property type="molecule type" value="Genomic_DNA"/>
</dbReference>
<accession>A0ABQ2RSY2</accession>
<evidence type="ECO:0000256" key="10">
    <source>
        <dbReference type="ARBA" id="ARBA00023317"/>
    </source>
</evidence>
<dbReference type="InterPro" id="IPR033175">
    <property type="entry name" value="PSD-A"/>
</dbReference>
<keyword evidence="14" id="KW-1185">Reference proteome</keyword>
<dbReference type="Pfam" id="PF02666">
    <property type="entry name" value="PS_Dcarbxylase"/>
    <property type="match status" value="1"/>
</dbReference>
<evidence type="ECO:0000256" key="4">
    <source>
        <dbReference type="ARBA" id="ARBA00023098"/>
    </source>
</evidence>
<dbReference type="Proteomes" id="UP000634308">
    <property type="component" value="Unassembled WGS sequence"/>
</dbReference>
<evidence type="ECO:0000256" key="2">
    <source>
        <dbReference type="ARBA" id="ARBA00022516"/>
    </source>
</evidence>
<evidence type="ECO:0008006" key="15">
    <source>
        <dbReference type="Google" id="ProtNLM"/>
    </source>
</evidence>
<sequence>MRARTVCRAGGSTLTGMRSRSLPPVLLPLVAAGVAAWYLRSVYRFRDPVRLPQAGPGDVLSPADGTVSFVRRVQGGQVDQVSVPELLNGPDSAPDSGPQNGPGGWLIGVFVGPLDVHYAYQPVSGTVTRVARRDAPAGNAALGGTGAALGFLAGRPADLLGTRGTLENARLSSVTTTPFGNVTLTLVAPGGGLRGTTYQQEGDEARAGFKAAFMQEGGLVLLHLPAAFTPSVGVGDRVTGAQTVVASARN</sequence>
<keyword evidence="10" id="KW-0670">Pyruvate</keyword>
<evidence type="ECO:0000313" key="14">
    <source>
        <dbReference type="Proteomes" id="UP000634308"/>
    </source>
</evidence>
<keyword evidence="2" id="KW-0444">Lipid biosynthesis</keyword>
<comment type="caution">
    <text evidence="13">The sequence shown here is derived from an EMBL/GenBank/DDBJ whole genome shotgun (WGS) entry which is preliminary data.</text>
</comment>
<keyword evidence="3" id="KW-0210">Decarboxylase</keyword>
<feature type="transmembrane region" description="Helical" evidence="12">
    <location>
        <begin position="21"/>
        <end position="39"/>
    </location>
</feature>
<keyword evidence="4" id="KW-0443">Lipid metabolism</keyword>
<evidence type="ECO:0000256" key="5">
    <source>
        <dbReference type="ARBA" id="ARBA00023136"/>
    </source>
</evidence>
<keyword evidence="8" id="KW-0456">Lyase</keyword>
<keyword evidence="5 12" id="KW-0472">Membrane</keyword>
<dbReference type="InterPro" id="IPR003817">
    <property type="entry name" value="PS_Dcarbxylase"/>
</dbReference>
<evidence type="ECO:0000256" key="1">
    <source>
        <dbReference type="ARBA" id="ARBA00022475"/>
    </source>
</evidence>
<evidence type="ECO:0000313" key="13">
    <source>
        <dbReference type="EMBL" id="GGR53583.1"/>
    </source>
</evidence>